<comment type="caution">
    <text evidence="2">The sequence shown here is derived from an EMBL/GenBank/DDBJ whole genome shotgun (WGS) entry which is preliminary data.</text>
</comment>
<keyword evidence="3" id="KW-1185">Reference proteome</keyword>
<evidence type="ECO:0000313" key="3">
    <source>
        <dbReference type="Proteomes" id="UP000299102"/>
    </source>
</evidence>
<name>A0A4C2A3U0_EUMVA</name>
<organism evidence="2 3">
    <name type="scientific">Eumeta variegata</name>
    <name type="common">Bagworm moth</name>
    <name type="synonym">Eumeta japonica</name>
    <dbReference type="NCBI Taxonomy" id="151549"/>
    <lineage>
        <taxon>Eukaryota</taxon>
        <taxon>Metazoa</taxon>
        <taxon>Ecdysozoa</taxon>
        <taxon>Arthropoda</taxon>
        <taxon>Hexapoda</taxon>
        <taxon>Insecta</taxon>
        <taxon>Pterygota</taxon>
        <taxon>Neoptera</taxon>
        <taxon>Endopterygota</taxon>
        <taxon>Lepidoptera</taxon>
        <taxon>Glossata</taxon>
        <taxon>Ditrysia</taxon>
        <taxon>Tineoidea</taxon>
        <taxon>Psychidae</taxon>
        <taxon>Oiketicinae</taxon>
        <taxon>Eumeta</taxon>
    </lineage>
</organism>
<sequence length="214" mass="23720">MTSSDTLDLSILCTLPEDLSQGSGSVVFLGGWRCASRLRRRPTPSGWPQRTHIQFTTKTAQAANVQDTYLPPQQAQNPPANGTAREEDVSVQALPEPDAPISALVTALTVTLGRRLPVGQYQGSDFDDALPIAALQSILSQRQILLGQYKCLSNSTRFLKWSTECIRWREQPQSDPDAVSIDQFNPQFPNSRLQSNTQQNQPLPQSQDDNMKNK</sequence>
<dbReference type="AlphaFoldDB" id="A0A4C2A3U0"/>
<protein>
    <submittedName>
        <fullName evidence="2">Uncharacterized protein</fullName>
    </submittedName>
</protein>
<dbReference type="OrthoDB" id="7466126at2759"/>
<proteinExistence type="predicted"/>
<evidence type="ECO:0000256" key="1">
    <source>
        <dbReference type="SAM" id="MobiDB-lite"/>
    </source>
</evidence>
<dbReference type="EMBL" id="BGZK01002427">
    <property type="protein sequence ID" value="GBP93839.1"/>
    <property type="molecule type" value="Genomic_DNA"/>
</dbReference>
<feature type="region of interest" description="Disordered" evidence="1">
    <location>
        <begin position="174"/>
        <end position="214"/>
    </location>
</feature>
<evidence type="ECO:0000313" key="2">
    <source>
        <dbReference type="EMBL" id="GBP93839.1"/>
    </source>
</evidence>
<accession>A0A4C2A3U0</accession>
<dbReference type="Proteomes" id="UP000299102">
    <property type="component" value="Unassembled WGS sequence"/>
</dbReference>
<reference evidence="2 3" key="1">
    <citation type="journal article" date="2019" name="Commun. Biol.">
        <title>The bagworm genome reveals a unique fibroin gene that provides high tensile strength.</title>
        <authorList>
            <person name="Kono N."/>
            <person name="Nakamura H."/>
            <person name="Ohtoshi R."/>
            <person name="Tomita M."/>
            <person name="Numata K."/>
            <person name="Arakawa K."/>
        </authorList>
    </citation>
    <scope>NUCLEOTIDE SEQUENCE [LARGE SCALE GENOMIC DNA]</scope>
</reference>
<feature type="compositionally biased region" description="Polar residues" evidence="1">
    <location>
        <begin position="182"/>
        <end position="208"/>
    </location>
</feature>
<gene>
    <name evidence="2" type="ORF">EVAR_22408_1</name>
</gene>